<reference evidence="1 2" key="1">
    <citation type="submission" date="2020-11" db="EMBL/GenBank/DDBJ databases">
        <title>Complete and Circularized Genome Assembly of a human isolate of Vibrio navarrensis biotype pommerensis with MiSeq and MinION Sequence Data.</title>
        <authorList>
            <person name="Schwartz K."/>
            <person name="Borowiak M."/>
            <person name="Deneke C."/>
            <person name="Balau V."/>
            <person name="Metelmann C."/>
            <person name="Strauch E."/>
        </authorList>
    </citation>
    <scope>NUCLEOTIDE SEQUENCE [LARGE SCALE GENOMIC DNA]</scope>
    <source>
        <strain evidence="1 2">20-VB00237</strain>
        <plasmid evidence="1 2">pVN20-VB00237</plasmid>
    </source>
</reference>
<dbReference type="Proteomes" id="UP000594435">
    <property type="component" value="Plasmid pVN20-VB00237"/>
</dbReference>
<gene>
    <name evidence="1" type="ORF">I3X05_23625</name>
</gene>
<dbReference type="AlphaFoldDB" id="A0AAJ4LXI5"/>
<geneLocation type="plasmid" evidence="1 2">
    <name>pVN20-VB00237</name>
</geneLocation>
<accession>A0AAJ4LXI5</accession>
<evidence type="ECO:0000313" key="1">
    <source>
        <dbReference type="EMBL" id="QPL56499.1"/>
    </source>
</evidence>
<protein>
    <submittedName>
        <fullName evidence="1">DNA mismatch repair protein</fullName>
    </submittedName>
</protein>
<proteinExistence type="predicted"/>
<sequence>MFEETKDLSVIDEKDRANKFISSLLFSRATVFHPSARMTPSMSKRMAEVASMGGVSFDHPLEVVTVNSFGKNFRVELHNNYLLHAHRDVLETLLAYAKLIKLDDEAYKSGGKMTWRAVLGTLNDAQTLPNSSEQSLDEGIDSNAIVLSMSMYELATRMKIKPTRSNYRLIEDRIFQLNTSKLFICEMDSDGHISSRKPLSFVKEFMLCYDKSKNKNGKSDDVVANHIFVVPDQRLLEAIKSHGYYYRLEQHKITNYRSYAVRSFIKWLTTHNLDFLHTKKLSWAIEEYMNSVASNVGASFRYDLKRSLLEVRDQIESDFNLQIVSVDGREHQFFKVT</sequence>
<organism evidence="1 2">
    <name type="scientific">Vibrio navarrensis</name>
    <dbReference type="NCBI Taxonomy" id="29495"/>
    <lineage>
        <taxon>Bacteria</taxon>
        <taxon>Pseudomonadati</taxon>
        <taxon>Pseudomonadota</taxon>
        <taxon>Gammaproteobacteria</taxon>
        <taxon>Vibrionales</taxon>
        <taxon>Vibrionaceae</taxon>
        <taxon>Vibrio</taxon>
    </lineage>
</organism>
<dbReference type="EMBL" id="CP065219">
    <property type="protein sequence ID" value="QPL56499.1"/>
    <property type="molecule type" value="Genomic_DNA"/>
</dbReference>
<evidence type="ECO:0000313" key="2">
    <source>
        <dbReference type="Proteomes" id="UP000594435"/>
    </source>
</evidence>
<dbReference type="RefSeq" id="WP_337971462.1">
    <property type="nucleotide sequence ID" value="NZ_CP065219.1"/>
</dbReference>
<name>A0AAJ4LXI5_9VIBR</name>
<keyword evidence="1" id="KW-0614">Plasmid</keyword>